<gene>
    <name evidence="1" type="ORF">M6B38_229130</name>
</gene>
<evidence type="ECO:0000313" key="1">
    <source>
        <dbReference type="EMBL" id="KAJ6795256.1"/>
    </source>
</evidence>
<keyword evidence="2" id="KW-1185">Reference proteome</keyword>
<dbReference type="EMBL" id="JANAVB010041986">
    <property type="protein sequence ID" value="KAJ6795256.1"/>
    <property type="molecule type" value="Genomic_DNA"/>
</dbReference>
<protein>
    <submittedName>
        <fullName evidence="1">Uncharacterized protein</fullName>
    </submittedName>
</protein>
<dbReference type="Proteomes" id="UP001140949">
    <property type="component" value="Unassembled WGS sequence"/>
</dbReference>
<reference evidence="1" key="2">
    <citation type="submission" date="2023-04" db="EMBL/GenBank/DDBJ databases">
        <authorList>
            <person name="Bruccoleri R.E."/>
            <person name="Oakeley E.J."/>
            <person name="Faust A.-M."/>
            <person name="Dessus-Babus S."/>
            <person name="Altorfer M."/>
            <person name="Burckhardt D."/>
            <person name="Oertli M."/>
            <person name="Naumann U."/>
            <person name="Petersen F."/>
            <person name="Wong J."/>
        </authorList>
    </citation>
    <scope>NUCLEOTIDE SEQUENCE</scope>
    <source>
        <strain evidence="1">GSM-AAB239-AS_SAM_17_03QT</strain>
        <tissue evidence="1">Leaf</tissue>
    </source>
</reference>
<reference evidence="1" key="1">
    <citation type="journal article" date="2023" name="GigaByte">
        <title>Genome assembly of the bearded iris, Iris pallida Lam.</title>
        <authorList>
            <person name="Bruccoleri R.E."/>
            <person name="Oakeley E.J."/>
            <person name="Faust A.M.E."/>
            <person name="Altorfer M."/>
            <person name="Dessus-Babus S."/>
            <person name="Burckhardt D."/>
            <person name="Oertli M."/>
            <person name="Naumann U."/>
            <person name="Petersen F."/>
            <person name="Wong J."/>
        </authorList>
    </citation>
    <scope>NUCLEOTIDE SEQUENCE</scope>
    <source>
        <strain evidence="1">GSM-AAB239-AS_SAM_17_03QT</strain>
    </source>
</reference>
<name>A0AAX6DU55_IRIPA</name>
<evidence type="ECO:0000313" key="2">
    <source>
        <dbReference type="Proteomes" id="UP001140949"/>
    </source>
</evidence>
<organism evidence="1 2">
    <name type="scientific">Iris pallida</name>
    <name type="common">Sweet iris</name>
    <dbReference type="NCBI Taxonomy" id="29817"/>
    <lineage>
        <taxon>Eukaryota</taxon>
        <taxon>Viridiplantae</taxon>
        <taxon>Streptophyta</taxon>
        <taxon>Embryophyta</taxon>
        <taxon>Tracheophyta</taxon>
        <taxon>Spermatophyta</taxon>
        <taxon>Magnoliopsida</taxon>
        <taxon>Liliopsida</taxon>
        <taxon>Asparagales</taxon>
        <taxon>Iridaceae</taxon>
        <taxon>Iridoideae</taxon>
        <taxon>Irideae</taxon>
        <taxon>Iris</taxon>
    </lineage>
</organism>
<dbReference type="AlphaFoldDB" id="A0AAX6DU55"/>
<comment type="caution">
    <text evidence="1">The sequence shown here is derived from an EMBL/GenBank/DDBJ whole genome shotgun (WGS) entry which is preliminary data.</text>
</comment>
<accession>A0AAX6DU55</accession>
<sequence>MVEAEKRGLSFDKLLTIPEQDDWTYSDGHQPLVLLTFFKCTSMQGSLIQLPAPYKLQSSLILWCEEGEKKLICRMRRSTCTV</sequence>
<proteinExistence type="predicted"/>